<accession>A0ABM7F4S6</accession>
<proteinExistence type="inferred from homology"/>
<dbReference type="Proteomes" id="UP001321542">
    <property type="component" value="Chromosome"/>
</dbReference>
<dbReference type="PANTHER" id="PTHR11067">
    <property type="entry name" value="INOSINE TRIPHOSPHATE PYROPHOSPHATASE/HAM1 PROTEIN"/>
    <property type="match status" value="1"/>
</dbReference>
<keyword evidence="4" id="KW-1185">Reference proteome</keyword>
<dbReference type="InterPro" id="IPR002637">
    <property type="entry name" value="RdgB/HAM1"/>
</dbReference>
<evidence type="ECO:0000256" key="2">
    <source>
        <dbReference type="ARBA" id="ARBA00022801"/>
    </source>
</evidence>
<sequence length="200" mass="21743">MPGITVAMCTGNGGKYRTAQEHLAPWGVEVEQVALELHEIQTTSVAKIAEHKARQAYAILGQPLFVEDSGFYIEEFAGWPGPMVKQALEAFGPAGFTHLADLTEKRTCRFASAAVYADADGELHTFADDTREPGTIAMAPDRGHGSRSWSDLWSIFVPKGATATLAALPEDEQNGVFAEWGKRSVVAALGEWLAQPQRHY</sequence>
<evidence type="ECO:0000313" key="4">
    <source>
        <dbReference type="Proteomes" id="UP001321542"/>
    </source>
</evidence>
<comment type="similarity">
    <text evidence="1">Belongs to the HAM1 NTPase family.</text>
</comment>
<reference evidence="3 4" key="2">
    <citation type="journal article" date="2023" name="ChemBioChem">
        <title>Acyltransferase Domain Exchange between Two Independent Type I Polyketide Synthases in the Same Producer Strain of Macrolide Antibiotics.</title>
        <authorList>
            <person name="Kudo F."/>
            <person name="Kishikawa K."/>
            <person name="Tsuboi K."/>
            <person name="Kido T."/>
            <person name="Usui T."/>
            <person name="Hashimoto J."/>
            <person name="Shin-Ya K."/>
            <person name="Miyanaga A."/>
            <person name="Eguchi T."/>
        </authorList>
    </citation>
    <scope>NUCLEOTIDE SEQUENCE [LARGE SCALE GENOMIC DNA]</scope>
    <source>
        <strain evidence="3 4">A-8890</strain>
    </source>
</reference>
<name>A0ABM7F4S6_9ACTN</name>
<dbReference type="RefSeq" id="WP_286249355.1">
    <property type="nucleotide sequence ID" value="NZ_AP018448.1"/>
</dbReference>
<evidence type="ECO:0000313" key="3">
    <source>
        <dbReference type="EMBL" id="BBC30665.1"/>
    </source>
</evidence>
<dbReference type="InterPro" id="IPR029001">
    <property type="entry name" value="ITPase-like_fam"/>
</dbReference>
<dbReference type="Pfam" id="PF01725">
    <property type="entry name" value="Ham1p_like"/>
    <property type="match status" value="1"/>
</dbReference>
<evidence type="ECO:0000256" key="1">
    <source>
        <dbReference type="ARBA" id="ARBA00008023"/>
    </source>
</evidence>
<dbReference type="SUPFAM" id="SSF52972">
    <property type="entry name" value="ITPase-like"/>
    <property type="match status" value="1"/>
</dbReference>
<reference evidence="3 4" key="1">
    <citation type="journal article" date="2010" name="ChemBioChem">
        <title>Cloning and characterization of the biosynthetic gene cluster of 16-membered macrolide antibiotic FD-891: involvement of a dual functional cytochrome P450 monooxygenase catalyzing epoxidation and hydroxylation.</title>
        <authorList>
            <person name="Kudo F."/>
            <person name="Motegi A."/>
            <person name="Mizoue K."/>
            <person name="Eguchi T."/>
        </authorList>
    </citation>
    <scope>NUCLEOTIDE SEQUENCE [LARGE SCALE GENOMIC DNA]</scope>
    <source>
        <strain evidence="3 4">A-8890</strain>
    </source>
</reference>
<dbReference type="Gene3D" id="3.90.950.10">
    <property type="match status" value="1"/>
</dbReference>
<dbReference type="PANTHER" id="PTHR11067:SF9">
    <property type="entry name" value="INOSINE TRIPHOSPHATE PYROPHOSPHATASE"/>
    <property type="match status" value="1"/>
</dbReference>
<protein>
    <submittedName>
        <fullName evidence="3">Xanthosine triphosphate pyrophosphatase</fullName>
    </submittedName>
</protein>
<organism evidence="3 4">
    <name type="scientific">Streptomyces graminofaciens</name>
    <dbReference type="NCBI Taxonomy" id="68212"/>
    <lineage>
        <taxon>Bacteria</taxon>
        <taxon>Bacillati</taxon>
        <taxon>Actinomycetota</taxon>
        <taxon>Actinomycetes</taxon>
        <taxon>Kitasatosporales</taxon>
        <taxon>Streptomycetaceae</taxon>
        <taxon>Streptomyces</taxon>
    </lineage>
</organism>
<gene>
    <name evidence="3" type="ORF">SGFS_019590</name>
</gene>
<keyword evidence="2" id="KW-0378">Hydrolase</keyword>
<dbReference type="EMBL" id="AP018448">
    <property type="protein sequence ID" value="BBC30665.1"/>
    <property type="molecule type" value="Genomic_DNA"/>
</dbReference>